<dbReference type="AlphaFoldDB" id="A0A5J9VU05"/>
<dbReference type="Proteomes" id="UP000324897">
    <property type="component" value="Chromosome 4"/>
</dbReference>
<accession>A0A5J9VU05</accession>
<feature type="compositionally biased region" description="Basic residues" evidence="1">
    <location>
        <begin position="48"/>
        <end position="57"/>
    </location>
</feature>
<dbReference type="EMBL" id="RWGY01000007">
    <property type="protein sequence ID" value="TVU38884.1"/>
    <property type="molecule type" value="Genomic_DNA"/>
</dbReference>
<name>A0A5J9VU05_9POAL</name>
<evidence type="ECO:0000313" key="3">
    <source>
        <dbReference type="Proteomes" id="UP000324897"/>
    </source>
</evidence>
<evidence type="ECO:0000313" key="2">
    <source>
        <dbReference type="EMBL" id="TVU38884.1"/>
    </source>
</evidence>
<sequence>METDVRRSRSTRGTRTSRQQRQLGCTASPASTIPAQRQRGRGWTGSRLRGRSHRAQRRGGLPQRLEGRSVLGTGHGIPDEGLARMRTEEEGSAMAAIEEAPVLVVQAARHVEERRGDAVGRIYGGNEAAV</sequence>
<dbReference type="Gramene" id="TVU38884">
    <property type="protein sequence ID" value="TVU38884"/>
    <property type="gene ID" value="EJB05_12279"/>
</dbReference>
<comment type="caution">
    <text evidence="2">The sequence shown here is derived from an EMBL/GenBank/DDBJ whole genome shotgun (WGS) entry which is preliminary data.</text>
</comment>
<protein>
    <submittedName>
        <fullName evidence="2">Uncharacterized protein</fullName>
    </submittedName>
</protein>
<evidence type="ECO:0000256" key="1">
    <source>
        <dbReference type="SAM" id="MobiDB-lite"/>
    </source>
</evidence>
<keyword evidence="3" id="KW-1185">Reference proteome</keyword>
<reference evidence="2 3" key="1">
    <citation type="journal article" date="2019" name="Sci. Rep.">
        <title>A high-quality genome of Eragrostis curvula grass provides insights into Poaceae evolution and supports new strategies to enhance forage quality.</title>
        <authorList>
            <person name="Carballo J."/>
            <person name="Santos B.A.C.M."/>
            <person name="Zappacosta D."/>
            <person name="Garbus I."/>
            <person name="Selva J.P."/>
            <person name="Gallo C.A."/>
            <person name="Diaz A."/>
            <person name="Albertini E."/>
            <person name="Caccamo M."/>
            <person name="Echenique V."/>
        </authorList>
    </citation>
    <scope>NUCLEOTIDE SEQUENCE [LARGE SCALE GENOMIC DNA]</scope>
    <source>
        <strain evidence="3">cv. Victoria</strain>
        <tissue evidence="2">Leaf</tissue>
    </source>
</reference>
<feature type="region of interest" description="Disordered" evidence="1">
    <location>
        <begin position="1"/>
        <end position="81"/>
    </location>
</feature>
<feature type="compositionally biased region" description="Polar residues" evidence="1">
    <location>
        <begin position="23"/>
        <end position="35"/>
    </location>
</feature>
<gene>
    <name evidence="2" type="ORF">EJB05_12279</name>
</gene>
<feature type="compositionally biased region" description="Low complexity" evidence="1">
    <location>
        <begin position="11"/>
        <end position="22"/>
    </location>
</feature>
<organism evidence="2 3">
    <name type="scientific">Eragrostis curvula</name>
    <name type="common">weeping love grass</name>
    <dbReference type="NCBI Taxonomy" id="38414"/>
    <lineage>
        <taxon>Eukaryota</taxon>
        <taxon>Viridiplantae</taxon>
        <taxon>Streptophyta</taxon>
        <taxon>Embryophyta</taxon>
        <taxon>Tracheophyta</taxon>
        <taxon>Spermatophyta</taxon>
        <taxon>Magnoliopsida</taxon>
        <taxon>Liliopsida</taxon>
        <taxon>Poales</taxon>
        <taxon>Poaceae</taxon>
        <taxon>PACMAD clade</taxon>
        <taxon>Chloridoideae</taxon>
        <taxon>Eragrostideae</taxon>
        <taxon>Eragrostidinae</taxon>
        <taxon>Eragrostis</taxon>
    </lineage>
</organism>
<proteinExistence type="predicted"/>